<dbReference type="Proteomes" id="UP000693970">
    <property type="component" value="Unassembled WGS sequence"/>
</dbReference>
<dbReference type="EMBL" id="JAGRRH010000005">
    <property type="protein sequence ID" value="KAG7369701.1"/>
    <property type="molecule type" value="Genomic_DNA"/>
</dbReference>
<evidence type="ECO:0000313" key="4">
    <source>
        <dbReference type="Proteomes" id="UP000693970"/>
    </source>
</evidence>
<reference evidence="3" key="1">
    <citation type="journal article" date="2021" name="Sci. Rep.">
        <title>Diploid genomic architecture of Nitzschia inconspicua, an elite biomass production diatom.</title>
        <authorList>
            <person name="Oliver A."/>
            <person name="Podell S."/>
            <person name="Pinowska A."/>
            <person name="Traller J.C."/>
            <person name="Smith S.R."/>
            <person name="McClure R."/>
            <person name="Beliaev A."/>
            <person name="Bohutskyi P."/>
            <person name="Hill E.A."/>
            <person name="Rabines A."/>
            <person name="Zheng H."/>
            <person name="Allen L.Z."/>
            <person name="Kuo A."/>
            <person name="Grigoriev I.V."/>
            <person name="Allen A.E."/>
            <person name="Hazlebeck D."/>
            <person name="Allen E.E."/>
        </authorList>
    </citation>
    <scope>NUCLEOTIDE SEQUENCE</scope>
    <source>
        <strain evidence="3">Hildebrandi</strain>
    </source>
</reference>
<comment type="caution">
    <text evidence="3">The sequence shown here is derived from an EMBL/GenBank/DDBJ whole genome shotgun (WGS) entry which is preliminary data.</text>
</comment>
<feature type="region of interest" description="Disordered" evidence="1">
    <location>
        <begin position="29"/>
        <end position="57"/>
    </location>
</feature>
<evidence type="ECO:0000313" key="3">
    <source>
        <dbReference type="EMBL" id="KAG7369701.1"/>
    </source>
</evidence>
<protein>
    <submittedName>
        <fullName evidence="3">Calcium/calmodulin dependent protein kinase II association-domain containing protein</fullName>
    </submittedName>
</protein>
<evidence type="ECO:0000256" key="1">
    <source>
        <dbReference type="SAM" id="MobiDB-lite"/>
    </source>
</evidence>
<dbReference type="InterPro" id="IPR013543">
    <property type="entry name" value="Ca/CaM-dep_prot_kinase-assoc"/>
</dbReference>
<dbReference type="GO" id="GO:0004683">
    <property type="term" value="F:calcium/calmodulin-dependent protein kinase activity"/>
    <property type="evidence" value="ECO:0007669"/>
    <property type="project" value="InterPro"/>
</dbReference>
<gene>
    <name evidence="3" type="ORF">IV203_027447</name>
</gene>
<organism evidence="3 4">
    <name type="scientific">Nitzschia inconspicua</name>
    <dbReference type="NCBI Taxonomy" id="303405"/>
    <lineage>
        <taxon>Eukaryota</taxon>
        <taxon>Sar</taxon>
        <taxon>Stramenopiles</taxon>
        <taxon>Ochrophyta</taxon>
        <taxon>Bacillariophyta</taxon>
        <taxon>Bacillariophyceae</taxon>
        <taxon>Bacillariophycidae</taxon>
        <taxon>Bacillariales</taxon>
        <taxon>Bacillariaceae</taxon>
        <taxon>Nitzschia</taxon>
    </lineage>
</organism>
<dbReference type="GO" id="GO:0005516">
    <property type="term" value="F:calmodulin binding"/>
    <property type="evidence" value="ECO:0007669"/>
    <property type="project" value="InterPro"/>
</dbReference>
<keyword evidence="3" id="KW-0418">Kinase</keyword>
<accession>A0A9K3Q3Q6</accession>
<dbReference type="AlphaFoldDB" id="A0A9K3Q3Q6"/>
<sequence length="390" mass="44149">MAISNRLQDDSRRRETSVRDAARAILELARPHQNESSASNEREQRVEGGTARRSRDNRLTRERVVQRSNMMLRRGTLPQAIVPLERSIAMFPVVVPDDGADRDERCSLRYHQEESDEGDNGTIVSNRLPLIEFRNYREGGACSRLPGDINTVVCSQLIGKPLAPPPRLPLVVKNRPKHAPPTSVCKVGTGVSMTKCLAKPPSLFKIPMRGLTLCLSWSKSHLEQQNYLDLKDTSKISSDLSSSNFRSKHSSSPKREVAVSKEFIRSLFDHWKDALLTGDSEKVAKCYASHATLLPTLSNTPRNDYESIKDYFDQFLHKQPEGRIVQGIVQLGDDGTWAQDSGIYEFRFGIDGSVVRARYSFIYQKLAQEDDEHQAEWKIVHHHSSLMPER</sequence>
<name>A0A9K3Q3Q6_9STRA</name>
<reference evidence="3" key="2">
    <citation type="submission" date="2021-04" db="EMBL/GenBank/DDBJ databases">
        <authorList>
            <person name="Podell S."/>
        </authorList>
    </citation>
    <scope>NUCLEOTIDE SEQUENCE</scope>
    <source>
        <strain evidence="3">Hildebrandi</strain>
    </source>
</reference>
<proteinExistence type="predicted"/>
<feature type="domain" description="Calcium/calmodulin-dependent protein kinase II association-domain" evidence="2">
    <location>
        <begin position="264"/>
        <end position="388"/>
    </location>
</feature>
<dbReference type="Pfam" id="PF08332">
    <property type="entry name" value="CaMKII_AD"/>
    <property type="match status" value="1"/>
</dbReference>
<keyword evidence="3" id="KW-0808">Transferase</keyword>
<evidence type="ECO:0000259" key="2">
    <source>
        <dbReference type="Pfam" id="PF08332"/>
    </source>
</evidence>
<keyword evidence="4" id="KW-1185">Reference proteome</keyword>